<accession>S9VDQ3</accession>
<dbReference type="GO" id="GO:0000245">
    <property type="term" value="P:spliceosomal complex assembly"/>
    <property type="evidence" value="ECO:0007669"/>
    <property type="project" value="InterPro"/>
</dbReference>
<keyword evidence="2" id="KW-0508">mRNA splicing</keyword>
<keyword evidence="2" id="KW-0507">mRNA processing</keyword>
<gene>
    <name evidence="4" type="ORF">STCU_08663</name>
</gene>
<dbReference type="InterPro" id="IPR038737">
    <property type="entry name" value="SF3b_su1-like"/>
</dbReference>
<dbReference type="InterPro" id="IPR016024">
    <property type="entry name" value="ARM-type_fold"/>
</dbReference>
<dbReference type="GO" id="GO:0005681">
    <property type="term" value="C:spliceosomal complex"/>
    <property type="evidence" value="ECO:0007669"/>
    <property type="project" value="UniProtKB-KW"/>
</dbReference>
<dbReference type="OrthoDB" id="438939at2759"/>
<dbReference type="SUPFAM" id="SSF48371">
    <property type="entry name" value="ARM repeat"/>
    <property type="match status" value="1"/>
</dbReference>
<evidence type="ECO:0000256" key="2">
    <source>
        <dbReference type="ARBA" id="ARBA00022728"/>
    </source>
</evidence>
<keyword evidence="5" id="KW-1185">Reference proteome</keyword>
<comment type="similarity">
    <text evidence="1">Belongs to the SF3B1 family.</text>
</comment>
<dbReference type="Proteomes" id="UP000015354">
    <property type="component" value="Unassembled WGS sequence"/>
</dbReference>
<evidence type="ECO:0000313" key="5">
    <source>
        <dbReference type="Proteomes" id="UP000015354"/>
    </source>
</evidence>
<evidence type="ECO:0000256" key="3">
    <source>
        <dbReference type="SAM" id="MobiDB-lite"/>
    </source>
</evidence>
<name>S9VDQ3_9TRYP</name>
<evidence type="ECO:0000256" key="1">
    <source>
        <dbReference type="ARBA" id="ARBA00005754"/>
    </source>
</evidence>
<feature type="region of interest" description="Disordered" evidence="3">
    <location>
        <begin position="1"/>
        <end position="65"/>
    </location>
</feature>
<comment type="caution">
    <text evidence="4">The sequence shown here is derived from an EMBL/GenBank/DDBJ whole genome shotgun (WGS) entry which is preliminary data.</text>
</comment>
<protein>
    <submittedName>
        <fullName evidence="4">Splicing factor 3B subunit 1</fullName>
    </submittedName>
</protein>
<dbReference type="GO" id="GO:0003729">
    <property type="term" value="F:mRNA binding"/>
    <property type="evidence" value="ECO:0007669"/>
    <property type="project" value="InterPro"/>
</dbReference>
<reference evidence="4 5" key="1">
    <citation type="journal article" date="2013" name="PLoS ONE">
        <title>Predicting the Proteins of Angomonas deanei, Strigomonas culicis and Their Respective Endosymbionts Reveals New Aspects of the Trypanosomatidae Family.</title>
        <authorList>
            <person name="Motta M.C."/>
            <person name="Martins A.C."/>
            <person name="de Souza S.S."/>
            <person name="Catta-Preta C.M."/>
            <person name="Silva R."/>
            <person name="Klein C.C."/>
            <person name="de Almeida L.G."/>
            <person name="de Lima Cunha O."/>
            <person name="Ciapina L.P."/>
            <person name="Brocchi M."/>
            <person name="Colabardini A.C."/>
            <person name="de Araujo Lima B."/>
            <person name="Machado C.R."/>
            <person name="de Almeida Soares C.M."/>
            <person name="Probst C.M."/>
            <person name="de Menezes C.B."/>
            <person name="Thompson C.E."/>
            <person name="Bartholomeu D.C."/>
            <person name="Gradia D.F."/>
            <person name="Pavoni D.P."/>
            <person name="Grisard E.C."/>
            <person name="Fantinatti-Garboggini F."/>
            <person name="Marchini F.K."/>
            <person name="Rodrigues-Luiz G.F."/>
            <person name="Wagner G."/>
            <person name="Goldman G.H."/>
            <person name="Fietto J.L."/>
            <person name="Elias M.C."/>
            <person name="Goldman M.H."/>
            <person name="Sagot M.F."/>
            <person name="Pereira M."/>
            <person name="Stoco P.H."/>
            <person name="de Mendonca-Neto R.P."/>
            <person name="Teixeira S.M."/>
            <person name="Maciel T.E."/>
            <person name="de Oliveira Mendes T.A."/>
            <person name="Urmenyi T.P."/>
            <person name="de Souza W."/>
            <person name="Schenkman S."/>
            <person name="de Vasconcelos A.T."/>
        </authorList>
    </citation>
    <scope>NUCLEOTIDE SEQUENCE [LARGE SCALE GENOMIC DNA]</scope>
</reference>
<dbReference type="AlphaFoldDB" id="S9VDQ3"/>
<dbReference type="Gene3D" id="1.25.10.10">
    <property type="entry name" value="Leucine-rich Repeat Variant"/>
    <property type="match status" value="3"/>
</dbReference>
<evidence type="ECO:0000313" key="4">
    <source>
        <dbReference type="EMBL" id="EPY21185.1"/>
    </source>
</evidence>
<sequence>MSDTDEQQPSKKYRWEEEVEHGGSVPTATRWSSATPRQYSNETPRMGGGESSWRGMATPSATPYGAEATVQTPHFGAGTGGATPMMSAQTPGQGGATPTYRSFGGATPMMGATPAMGATPNYQFEGPTPMQSSFAEGQATTLTAAIETHAKKLEREWRQKNKRLTAEHLDAILPGSEYFEVVPVPAEYNPPAPEEPNFYEIATKSMDTFAMMQSQAERDESGQPVRYDIPESLGHDMPPMKTEDAAVFVELLKFYNVDPVPDEYLPSYLLMRNLFKVKNGDTMQRRSGTRFLLDKVRVFGSGTIVQRIAHIWNGCALSVHEKHYFVDFIKLLIMTMGRESRDCVAELVHMMMGLLRQSNNLAYDDGKQVVTLLARVVGFQPIYDAVKSELTHDESSQRRIGAIVIAVAGHATSTAELIAALEDMSQSRHVYARQSAARAIGELADLMGHAVVGVLVELVPMLERFIQDDRRVRRDVARAVSRIAENATPYGIEELQPLVDPISEECKRGIGSTAAPFLHAFGTLVPLMSPYDAQEHTAAMMPTLVTQFSTPEDEFRRVMLVVVRKCVMAAGVSAAFIRDVMLDPFMRGFWGVRRVAADRRTAAILVTTTTVLAKKLGGVDVLSRIVPDMKDEDEHYQHMVLDAVRRVVIVAGLEAAPDSLVIALLDGGIAAVRQDESGQNRTASDALITICNILGSHLKPYLKQVFDLINRRREHRLPAQRAQAAYIVTCIAPAVAQADGIVFLQETGRSLYERMEDEDDASATGSNLRATLSILEQLGAQRYRPSVRDLLKRLTHVVKNRFSSVQQNCIQLIEYIASNFEDQVDAIHLYELATKGLFELLASDRRATRQSCARTFGVIAKKIRPFAIILELVDNFRQDKRKIRICTAVALGAIAKACGLFTVLPYLLNEFRISEGEQVAVLIQHSVLKAIRYIFEAVGSTGKEYVYPLVPLLERALTETSMQMRRMATEACTAIVHALAGQDGFEAIATHLLNFVHPNIVELLSKREAQVGEERLKLVTAVVSYYQAARLVLGPGKVLLYLEQGLFHPARKVRDIYRRTYNMVYILSPESLVPYYPKIEDDATHTFTRHELEVLV</sequence>
<dbReference type="PANTHER" id="PTHR12097">
    <property type="entry name" value="SPLICING FACTOR 3B, SUBUNIT 1-RELATED"/>
    <property type="match status" value="1"/>
</dbReference>
<keyword evidence="2" id="KW-0747">Spliceosome</keyword>
<feature type="compositionally biased region" description="Polar residues" evidence="3">
    <location>
        <begin position="26"/>
        <end position="43"/>
    </location>
</feature>
<organism evidence="4 5">
    <name type="scientific">Strigomonas culicis</name>
    <dbReference type="NCBI Taxonomy" id="28005"/>
    <lineage>
        <taxon>Eukaryota</taxon>
        <taxon>Discoba</taxon>
        <taxon>Euglenozoa</taxon>
        <taxon>Kinetoplastea</taxon>
        <taxon>Metakinetoplastina</taxon>
        <taxon>Trypanosomatida</taxon>
        <taxon>Trypanosomatidae</taxon>
        <taxon>Strigomonadinae</taxon>
        <taxon>Strigomonas</taxon>
    </lineage>
</organism>
<proteinExistence type="inferred from homology"/>
<dbReference type="InterPro" id="IPR011989">
    <property type="entry name" value="ARM-like"/>
</dbReference>
<dbReference type="EMBL" id="ATMH01008663">
    <property type="protein sequence ID" value="EPY21185.1"/>
    <property type="molecule type" value="Genomic_DNA"/>
</dbReference>